<comment type="similarity">
    <text evidence="1">Belongs to the class-IV pyridoxal-phosphate-dependent aminotransferase family.</text>
</comment>
<keyword evidence="3" id="KW-1185">Reference proteome</keyword>
<dbReference type="AlphaFoldDB" id="A0A7V8GLR5"/>
<proteinExistence type="inferred from homology"/>
<dbReference type="SUPFAM" id="SSF56752">
    <property type="entry name" value="D-aminoacid aminotransferase-like PLP-dependent enzymes"/>
    <property type="match status" value="1"/>
</dbReference>
<dbReference type="GO" id="GO:0008696">
    <property type="term" value="F:4-amino-4-deoxychorismate lyase activity"/>
    <property type="evidence" value="ECO:0007669"/>
    <property type="project" value="TreeGrafter"/>
</dbReference>
<dbReference type="InterPro" id="IPR001544">
    <property type="entry name" value="Aminotrans_IV"/>
</dbReference>
<name>A0A7V8GLR5_9GAMM</name>
<dbReference type="PANTHER" id="PTHR42743">
    <property type="entry name" value="AMINO-ACID AMINOTRANSFERASE"/>
    <property type="match status" value="1"/>
</dbReference>
<dbReference type="Pfam" id="PF01063">
    <property type="entry name" value="Aminotran_4"/>
    <property type="match status" value="1"/>
</dbReference>
<protein>
    <submittedName>
        <fullName evidence="2">Class IV aminotransferase</fullName>
    </submittedName>
</protein>
<dbReference type="GO" id="GO:0008483">
    <property type="term" value="F:transaminase activity"/>
    <property type="evidence" value="ECO:0007669"/>
    <property type="project" value="UniProtKB-KW"/>
</dbReference>
<dbReference type="InterPro" id="IPR036038">
    <property type="entry name" value="Aminotransferase-like"/>
</dbReference>
<dbReference type="GO" id="GO:0008153">
    <property type="term" value="P:4-aminobenzoate biosynthetic process"/>
    <property type="evidence" value="ECO:0007669"/>
    <property type="project" value="TreeGrafter"/>
</dbReference>
<keyword evidence="2" id="KW-0032">Aminotransferase</keyword>
<organism evidence="2 3">
    <name type="scientific">Pseudoxanthomonas broegbernensis</name>
    <dbReference type="NCBI Taxonomy" id="83619"/>
    <lineage>
        <taxon>Bacteria</taxon>
        <taxon>Pseudomonadati</taxon>
        <taxon>Pseudomonadota</taxon>
        <taxon>Gammaproteobacteria</taxon>
        <taxon>Lysobacterales</taxon>
        <taxon>Lysobacteraceae</taxon>
        <taxon>Pseudoxanthomonas</taxon>
    </lineage>
</organism>
<keyword evidence="2" id="KW-0808">Transferase</keyword>
<evidence type="ECO:0000256" key="1">
    <source>
        <dbReference type="ARBA" id="ARBA00009320"/>
    </source>
</evidence>
<dbReference type="InterPro" id="IPR050571">
    <property type="entry name" value="Class-IV_PLP-Dep_Aminotrnsfr"/>
</dbReference>
<comment type="caution">
    <text evidence="2">The sequence shown here is derived from an EMBL/GenBank/DDBJ whole genome shotgun (WGS) entry which is preliminary data.</text>
</comment>
<reference evidence="2 3" key="1">
    <citation type="submission" date="2017-10" db="EMBL/GenBank/DDBJ databases">
        <title>Whole genome sequencing of Pseudoxanthomonas broegbernensis DSM 12573(T).</title>
        <authorList>
            <person name="Kumar S."/>
            <person name="Bansal K."/>
            <person name="Kaur A."/>
            <person name="Patil P."/>
            <person name="Sharma S."/>
            <person name="Patil P.B."/>
        </authorList>
    </citation>
    <scope>NUCLEOTIDE SEQUENCE [LARGE SCALE GENOMIC DNA]</scope>
    <source>
        <strain evidence="2 3">DSM 12573</strain>
    </source>
</reference>
<dbReference type="Proteomes" id="UP000462066">
    <property type="component" value="Unassembled WGS sequence"/>
</dbReference>
<dbReference type="EMBL" id="MWIP01000010">
    <property type="protein sequence ID" value="KAF1685932.1"/>
    <property type="molecule type" value="Genomic_DNA"/>
</dbReference>
<evidence type="ECO:0000313" key="3">
    <source>
        <dbReference type="Proteomes" id="UP000462066"/>
    </source>
</evidence>
<sequence length="269" mass="28830">MPTLLLNGAPADADGDALRALAQVNYGHFTSLQVRAGAAQGLELHLARLRQGSAELFDAALDEAAVRGWMALAAHEAGGDCSMRVTVFARTFDHRQPLREVVLDVLVAATAPLPPSTRTLRVQTRHFVRPVPQLKHVGTFPLFHQRRQAMKAGYDDALFVDGIGGAAQVSEGSVWNIGFWDGESVVWPQAPALRGTTERLLQSGLAAQGVAQQVRAVAVDELHGFRAAFATNANGLQSIRAIDGMDYAPDAGLHAMLQSALHPAPWQPL</sequence>
<dbReference type="GO" id="GO:0005829">
    <property type="term" value="C:cytosol"/>
    <property type="evidence" value="ECO:0007669"/>
    <property type="project" value="TreeGrafter"/>
</dbReference>
<dbReference type="Gene3D" id="3.20.10.10">
    <property type="entry name" value="D-amino Acid Aminotransferase, subunit A, domain 2"/>
    <property type="match status" value="1"/>
</dbReference>
<dbReference type="InterPro" id="IPR043132">
    <property type="entry name" value="BCAT-like_C"/>
</dbReference>
<dbReference type="Gene3D" id="3.30.470.10">
    <property type="match status" value="1"/>
</dbReference>
<dbReference type="RefSeq" id="WP_162311449.1">
    <property type="nucleotide sequence ID" value="NZ_JACHGU010000001.1"/>
</dbReference>
<dbReference type="PANTHER" id="PTHR42743:SF2">
    <property type="entry name" value="AMINODEOXYCHORISMATE LYASE"/>
    <property type="match status" value="1"/>
</dbReference>
<accession>A0A7V8GLR5</accession>
<gene>
    <name evidence="2" type="ORF">B1992_10485</name>
</gene>
<dbReference type="InterPro" id="IPR043131">
    <property type="entry name" value="BCAT-like_N"/>
</dbReference>
<dbReference type="NCBIfam" id="NF006734">
    <property type="entry name" value="PRK09266.1"/>
    <property type="match status" value="1"/>
</dbReference>
<evidence type="ECO:0000313" key="2">
    <source>
        <dbReference type="EMBL" id="KAF1685932.1"/>
    </source>
</evidence>